<dbReference type="InterPro" id="IPR036396">
    <property type="entry name" value="Cyt_P450_sf"/>
</dbReference>
<evidence type="ECO:0000313" key="15">
    <source>
        <dbReference type="EMBL" id="EKM54952.1"/>
    </source>
</evidence>
<dbReference type="Pfam" id="PF00067">
    <property type="entry name" value="p450"/>
    <property type="match status" value="1"/>
</dbReference>
<feature type="binding site" description="axial binding residue" evidence="13">
    <location>
        <position position="499"/>
    </location>
    <ligand>
        <name>heme</name>
        <dbReference type="ChEBI" id="CHEBI:30413"/>
    </ligand>
    <ligandPart>
        <name>Fe</name>
        <dbReference type="ChEBI" id="CHEBI:18248"/>
    </ligandPart>
</feature>
<dbReference type="OrthoDB" id="2789670at2759"/>
<evidence type="ECO:0000256" key="8">
    <source>
        <dbReference type="ARBA" id="ARBA00022989"/>
    </source>
</evidence>
<evidence type="ECO:0000256" key="3">
    <source>
        <dbReference type="ARBA" id="ARBA00005179"/>
    </source>
</evidence>
<keyword evidence="11" id="KW-0503">Monooxygenase</keyword>
<organism evidence="15 16">
    <name type="scientific">Phanerochaete carnosa (strain HHB-10118-sp)</name>
    <name type="common">White-rot fungus</name>
    <name type="synonym">Peniophora carnosa</name>
    <dbReference type="NCBI Taxonomy" id="650164"/>
    <lineage>
        <taxon>Eukaryota</taxon>
        <taxon>Fungi</taxon>
        <taxon>Dikarya</taxon>
        <taxon>Basidiomycota</taxon>
        <taxon>Agaricomycotina</taxon>
        <taxon>Agaricomycetes</taxon>
        <taxon>Polyporales</taxon>
        <taxon>Phanerochaetaceae</taxon>
        <taxon>Phanerochaete</taxon>
    </lineage>
</organism>
<sequence length="573" mass="64635">MISSRSYGPILALEHGSCVRCSSGPLADVVNSDIYCSRCLIDVYRDKTCHPPQPGQMVADSLTTVFYIAAFVLAFALYVYTIRRRLPPYPPGPPGWPIIGNLKVPDEPSYKEYRRWSEEYSSDIVHINVLGTNIVVTNTLEASADLLDKRSLTYSNRAIHGVTMMRDLCGFDWAISFAQPGKYWREQRKVFQREYHPQAIRRYRRTETQTAQTFLHNLLASPEDFFRHAKYALGQDLIYSAYGVKTKNYDDPLIVTVEHGLEAVVAAMNPGQFLVDYFPIMKYIPAWFPGAGFQRKAKVWRKSVHKLLHVPFTLAKNLQDANELPDDCAAKSFLADVIPSSTDPTYMEYVVRSALAAAYSAGIDTTMSVLHSFFLAMALYPDVQKEAQREIDSVCHGRLPDFSDYDALPYMHAIVKEILRWNPAVPLNIVHASAQDDVYRGYYIPKGSLVVANIWAILHDPAVYADPESFCPSRFLRSDTNPTPEPDPDAAYGFGRRICAGRHLAHEMLWITIASVVAAFDIVKAKDEAGREIVPPGEYDYGFIQLPKPFRCEIRPRSAEHEKLVLGAVDQDS</sequence>
<comment type="pathway">
    <text evidence="3">Secondary metabolite biosynthesis.</text>
</comment>
<dbReference type="GO" id="GO:0004497">
    <property type="term" value="F:monooxygenase activity"/>
    <property type="evidence" value="ECO:0007669"/>
    <property type="project" value="UniProtKB-KW"/>
</dbReference>
<dbReference type="KEGG" id="pco:PHACADRAFT_255191"/>
<dbReference type="AlphaFoldDB" id="K5WWW2"/>
<evidence type="ECO:0000256" key="9">
    <source>
        <dbReference type="ARBA" id="ARBA00023002"/>
    </source>
</evidence>
<feature type="transmembrane region" description="Helical" evidence="14">
    <location>
        <begin position="61"/>
        <end position="80"/>
    </location>
</feature>
<evidence type="ECO:0000256" key="11">
    <source>
        <dbReference type="ARBA" id="ARBA00023033"/>
    </source>
</evidence>
<dbReference type="SUPFAM" id="SSF48264">
    <property type="entry name" value="Cytochrome P450"/>
    <property type="match status" value="1"/>
</dbReference>
<dbReference type="InterPro" id="IPR050364">
    <property type="entry name" value="Cytochrome_P450_fung"/>
</dbReference>
<dbReference type="GO" id="GO:0020037">
    <property type="term" value="F:heme binding"/>
    <property type="evidence" value="ECO:0007669"/>
    <property type="project" value="InterPro"/>
</dbReference>
<dbReference type="EMBL" id="JH930472">
    <property type="protein sequence ID" value="EKM54952.1"/>
    <property type="molecule type" value="Genomic_DNA"/>
</dbReference>
<reference evidence="15 16" key="1">
    <citation type="journal article" date="2012" name="BMC Genomics">
        <title>Comparative genomics of the white-rot fungi, Phanerochaete carnosa and P. chrysosporium, to elucidate the genetic basis of the distinct wood types they colonize.</title>
        <authorList>
            <person name="Suzuki H."/>
            <person name="MacDonald J."/>
            <person name="Syed K."/>
            <person name="Salamov A."/>
            <person name="Hori C."/>
            <person name="Aerts A."/>
            <person name="Henrissat B."/>
            <person name="Wiebenga A."/>
            <person name="vanKuyk P.A."/>
            <person name="Barry K."/>
            <person name="Lindquist E."/>
            <person name="LaButti K."/>
            <person name="Lapidus A."/>
            <person name="Lucas S."/>
            <person name="Coutinho P."/>
            <person name="Gong Y."/>
            <person name="Samejima M."/>
            <person name="Mahadevan R."/>
            <person name="Abou-Zaid M."/>
            <person name="de Vries R.P."/>
            <person name="Igarashi K."/>
            <person name="Yadav J.S."/>
            <person name="Grigoriev I.V."/>
            <person name="Master E.R."/>
        </authorList>
    </citation>
    <scope>NUCLEOTIDE SEQUENCE [LARGE SCALE GENOMIC DNA]</scope>
    <source>
        <strain evidence="15 16">HHB-10118-sp</strain>
    </source>
</reference>
<keyword evidence="5 13" id="KW-0349">Heme</keyword>
<dbReference type="PANTHER" id="PTHR46300">
    <property type="entry name" value="P450, PUTATIVE (EUROFUNG)-RELATED-RELATED"/>
    <property type="match status" value="1"/>
</dbReference>
<dbReference type="Gene3D" id="1.10.630.10">
    <property type="entry name" value="Cytochrome P450"/>
    <property type="match status" value="1"/>
</dbReference>
<evidence type="ECO:0008006" key="17">
    <source>
        <dbReference type="Google" id="ProtNLM"/>
    </source>
</evidence>
<dbReference type="Proteomes" id="UP000008370">
    <property type="component" value="Unassembled WGS sequence"/>
</dbReference>
<evidence type="ECO:0000256" key="5">
    <source>
        <dbReference type="ARBA" id="ARBA00022617"/>
    </source>
</evidence>
<keyword evidence="9" id="KW-0560">Oxidoreductase</keyword>
<evidence type="ECO:0000256" key="10">
    <source>
        <dbReference type="ARBA" id="ARBA00023004"/>
    </source>
</evidence>
<dbReference type="PRINTS" id="PR00385">
    <property type="entry name" value="P450"/>
</dbReference>
<dbReference type="InterPro" id="IPR002401">
    <property type="entry name" value="Cyt_P450_E_grp-I"/>
</dbReference>
<dbReference type="CDD" id="cd11065">
    <property type="entry name" value="CYP64-like"/>
    <property type="match status" value="1"/>
</dbReference>
<comment type="subcellular location">
    <subcellularLocation>
        <location evidence="2">Membrane</location>
        <topology evidence="2">Single-pass membrane protein</topology>
    </subcellularLocation>
</comment>
<evidence type="ECO:0000313" key="16">
    <source>
        <dbReference type="Proteomes" id="UP000008370"/>
    </source>
</evidence>
<dbReference type="InParanoid" id="K5WWW2"/>
<dbReference type="GO" id="GO:0005506">
    <property type="term" value="F:iron ion binding"/>
    <property type="evidence" value="ECO:0007669"/>
    <property type="project" value="InterPro"/>
</dbReference>
<keyword evidence="8 14" id="KW-1133">Transmembrane helix</keyword>
<accession>K5WWW2</accession>
<dbReference type="GeneID" id="18916248"/>
<gene>
    <name evidence="15" type="ORF">PHACADRAFT_255191</name>
</gene>
<evidence type="ECO:0000256" key="4">
    <source>
        <dbReference type="ARBA" id="ARBA00010617"/>
    </source>
</evidence>
<dbReference type="GO" id="GO:0016705">
    <property type="term" value="F:oxidoreductase activity, acting on paired donors, with incorporation or reduction of molecular oxygen"/>
    <property type="evidence" value="ECO:0007669"/>
    <property type="project" value="InterPro"/>
</dbReference>
<evidence type="ECO:0000256" key="6">
    <source>
        <dbReference type="ARBA" id="ARBA00022692"/>
    </source>
</evidence>
<proteinExistence type="inferred from homology"/>
<evidence type="ECO:0000256" key="14">
    <source>
        <dbReference type="SAM" id="Phobius"/>
    </source>
</evidence>
<keyword evidence="10 13" id="KW-0408">Iron</keyword>
<keyword evidence="6 14" id="KW-0812">Transmembrane</keyword>
<evidence type="ECO:0000256" key="13">
    <source>
        <dbReference type="PIRSR" id="PIRSR602401-1"/>
    </source>
</evidence>
<keyword evidence="16" id="KW-1185">Reference proteome</keyword>
<evidence type="ECO:0000256" key="7">
    <source>
        <dbReference type="ARBA" id="ARBA00022723"/>
    </source>
</evidence>
<protein>
    <recommendedName>
        <fullName evidence="17">Cytochrome P450</fullName>
    </recommendedName>
</protein>
<comment type="cofactor">
    <cofactor evidence="1 13">
        <name>heme</name>
        <dbReference type="ChEBI" id="CHEBI:30413"/>
    </cofactor>
</comment>
<dbReference type="GO" id="GO:0016020">
    <property type="term" value="C:membrane"/>
    <property type="evidence" value="ECO:0007669"/>
    <property type="project" value="UniProtKB-SubCell"/>
</dbReference>
<keyword evidence="7 13" id="KW-0479">Metal-binding</keyword>
<keyword evidence="12 14" id="KW-0472">Membrane</keyword>
<evidence type="ECO:0000256" key="2">
    <source>
        <dbReference type="ARBA" id="ARBA00004167"/>
    </source>
</evidence>
<evidence type="ECO:0000256" key="1">
    <source>
        <dbReference type="ARBA" id="ARBA00001971"/>
    </source>
</evidence>
<dbReference type="PRINTS" id="PR00463">
    <property type="entry name" value="EP450I"/>
</dbReference>
<dbReference type="PANTHER" id="PTHR46300:SF7">
    <property type="entry name" value="P450, PUTATIVE (EUROFUNG)-RELATED"/>
    <property type="match status" value="1"/>
</dbReference>
<name>K5WWW2_PHACS</name>
<dbReference type="HOGENOM" id="CLU_001570_2_3_1"/>
<comment type="similarity">
    <text evidence="4">Belongs to the cytochrome P450 family.</text>
</comment>
<evidence type="ECO:0000256" key="12">
    <source>
        <dbReference type="ARBA" id="ARBA00023136"/>
    </source>
</evidence>
<dbReference type="RefSeq" id="XP_007395301.1">
    <property type="nucleotide sequence ID" value="XM_007395239.1"/>
</dbReference>
<dbReference type="InterPro" id="IPR001128">
    <property type="entry name" value="Cyt_P450"/>
</dbReference>